<evidence type="ECO:0000256" key="5">
    <source>
        <dbReference type="ARBA" id="ARBA00022840"/>
    </source>
</evidence>
<protein>
    <recommendedName>
        <fullName evidence="6">Protein kinase domain-containing protein</fullName>
    </recommendedName>
</protein>
<keyword evidence="1" id="KW-0723">Serine/threonine-protein kinase</keyword>
<organism evidence="7 8">
    <name type="scientific">Effrenium voratum</name>
    <dbReference type="NCBI Taxonomy" id="2562239"/>
    <lineage>
        <taxon>Eukaryota</taxon>
        <taxon>Sar</taxon>
        <taxon>Alveolata</taxon>
        <taxon>Dinophyceae</taxon>
        <taxon>Suessiales</taxon>
        <taxon>Symbiodiniaceae</taxon>
        <taxon>Effrenium</taxon>
    </lineage>
</organism>
<keyword evidence="2" id="KW-0808">Transferase</keyword>
<keyword evidence="3" id="KW-0547">Nucleotide-binding</keyword>
<keyword evidence="5" id="KW-0067">ATP-binding</keyword>
<evidence type="ECO:0000256" key="1">
    <source>
        <dbReference type="ARBA" id="ARBA00022527"/>
    </source>
</evidence>
<dbReference type="InterPro" id="IPR011009">
    <property type="entry name" value="Kinase-like_dom_sf"/>
</dbReference>
<dbReference type="InterPro" id="IPR050205">
    <property type="entry name" value="CDPK_Ser/Thr_kinases"/>
</dbReference>
<dbReference type="Gene3D" id="1.10.510.10">
    <property type="entry name" value="Transferase(Phosphotransferase) domain 1"/>
    <property type="match status" value="1"/>
</dbReference>
<gene>
    <name evidence="7" type="ORF">EVOR1521_LOCUS26825</name>
</gene>
<dbReference type="AlphaFoldDB" id="A0AA36JET5"/>
<dbReference type="PANTHER" id="PTHR24349">
    <property type="entry name" value="SERINE/THREONINE-PROTEIN KINASE"/>
    <property type="match status" value="1"/>
</dbReference>
<keyword evidence="4" id="KW-0418">Kinase</keyword>
<dbReference type="Proteomes" id="UP001178507">
    <property type="component" value="Unassembled WGS sequence"/>
</dbReference>
<proteinExistence type="predicted"/>
<dbReference type="Gene3D" id="1.10.238.10">
    <property type="entry name" value="EF-hand"/>
    <property type="match status" value="1"/>
</dbReference>
<dbReference type="EMBL" id="CAUJNA010003537">
    <property type="protein sequence ID" value="CAJ1404369.1"/>
    <property type="molecule type" value="Genomic_DNA"/>
</dbReference>
<dbReference type="Pfam" id="PF00069">
    <property type="entry name" value="Pkinase"/>
    <property type="match status" value="2"/>
</dbReference>
<dbReference type="GO" id="GO:0004674">
    <property type="term" value="F:protein serine/threonine kinase activity"/>
    <property type="evidence" value="ECO:0007669"/>
    <property type="project" value="UniProtKB-KW"/>
</dbReference>
<evidence type="ECO:0000313" key="8">
    <source>
        <dbReference type="Proteomes" id="UP001178507"/>
    </source>
</evidence>
<dbReference type="SMART" id="SM00220">
    <property type="entry name" value="S_TKc"/>
    <property type="match status" value="1"/>
</dbReference>
<dbReference type="GO" id="GO:0005524">
    <property type="term" value="F:ATP binding"/>
    <property type="evidence" value="ECO:0007669"/>
    <property type="project" value="UniProtKB-KW"/>
</dbReference>
<feature type="domain" description="Protein kinase" evidence="6">
    <location>
        <begin position="60"/>
        <end position="373"/>
    </location>
</feature>
<keyword evidence="8" id="KW-1185">Reference proteome</keyword>
<dbReference type="Gene3D" id="3.30.200.20">
    <property type="entry name" value="Phosphorylase Kinase, domain 1"/>
    <property type="match status" value="1"/>
</dbReference>
<reference evidence="7" key="1">
    <citation type="submission" date="2023-08" db="EMBL/GenBank/DDBJ databases">
        <authorList>
            <person name="Chen Y."/>
            <person name="Shah S."/>
            <person name="Dougan E. K."/>
            <person name="Thang M."/>
            <person name="Chan C."/>
        </authorList>
    </citation>
    <scope>NUCLEOTIDE SEQUENCE</scope>
</reference>
<evidence type="ECO:0000313" key="7">
    <source>
        <dbReference type="EMBL" id="CAJ1404369.1"/>
    </source>
</evidence>
<dbReference type="SUPFAM" id="SSF56112">
    <property type="entry name" value="Protein kinase-like (PK-like)"/>
    <property type="match status" value="1"/>
</dbReference>
<dbReference type="PROSITE" id="PS50011">
    <property type="entry name" value="PROTEIN_KINASE_DOM"/>
    <property type="match status" value="1"/>
</dbReference>
<dbReference type="SUPFAM" id="SSF47473">
    <property type="entry name" value="EF-hand"/>
    <property type="match status" value="1"/>
</dbReference>
<sequence>MGVCATSCVGSVGKSGCDVPLFQECITPDEVVINTEDAVRRLRSRASGSSALPEEFQTESGQRCHLGLCSLGAVVKSLHVPSNSLCSLKRISKKMLAGTEWRRDVEAIQDFNHPRICKTLDAFEDSTSVYLVMELCRGGNLASLAHMGSGVFTEAHVAVLVLQMVEAVSYLHGLGYVHCDICPENWLFEQPLETSSSLAALSLKMIDFGFTQKHSRDPPRKPSRYSYHTVAVPERRISRLITDGSSPGRRRQSVTGLSLTVPREQKLAETPNARLFCQAPEQLKSTSPDASMDVWALGVIAYFLLLGRSPFEPSRGVTDPSNNTAFRNGRYVFMPTEVWRQISNEAKSFIALCLELTPAQRPSAKMLSAMPWMRMARSALGGERSVPKNLQTEVDKVNEEKEAIPALSNVESLPASAPRRSLSFTSTLPTAELQRSKLLRLAEYHAFERDMVLAVAHEVHATLLQQLGTSLQEQDLDRSGVLPWSTVLRVARQWADLSLKDLEVPDNFGIVNYNDFLTDVETFQRNMQESAMWFAFSTFDLRCRGEAEKRALLRELGDDLSYIYECVRASFPNADLDTMLQQLEQVPTSMVSFEELLGILRRAPEAASKQPKDSKLHARF</sequence>
<dbReference type="InterPro" id="IPR000719">
    <property type="entry name" value="Prot_kinase_dom"/>
</dbReference>
<evidence type="ECO:0000256" key="3">
    <source>
        <dbReference type="ARBA" id="ARBA00022741"/>
    </source>
</evidence>
<accession>A0AA36JET5</accession>
<evidence type="ECO:0000256" key="2">
    <source>
        <dbReference type="ARBA" id="ARBA00022679"/>
    </source>
</evidence>
<name>A0AA36JET5_9DINO</name>
<comment type="caution">
    <text evidence="7">The sequence shown here is derived from an EMBL/GenBank/DDBJ whole genome shotgun (WGS) entry which is preliminary data.</text>
</comment>
<evidence type="ECO:0000256" key="4">
    <source>
        <dbReference type="ARBA" id="ARBA00022777"/>
    </source>
</evidence>
<evidence type="ECO:0000259" key="6">
    <source>
        <dbReference type="PROSITE" id="PS50011"/>
    </source>
</evidence>
<dbReference type="InterPro" id="IPR011992">
    <property type="entry name" value="EF-hand-dom_pair"/>
</dbReference>